<proteinExistence type="predicted"/>
<sequence length="73" mass="8646">RVDGNKLDEMYTVERNMKQISVYDENDIVVWNGEEGIYSTVGGTTLKLGWTKVSFFNKIIFFHCYFRIHKIYS</sequence>
<name>W1XPL0_9ZZZZ</name>
<comment type="caution">
    <text evidence="1">The sequence shown here is derived from an EMBL/GenBank/DDBJ whole genome shotgun (WGS) entry which is preliminary data.</text>
</comment>
<dbReference type="AlphaFoldDB" id="W1XPL0"/>
<reference evidence="1" key="1">
    <citation type="submission" date="2013-12" db="EMBL/GenBank/DDBJ databases">
        <title>A Varibaculum cambriense genome reconstructed from a premature infant gut community with otherwise low bacterial novelty that shifts toward anaerobic metabolism during the third week of life.</title>
        <authorList>
            <person name="Brown C.T."/>
            <person name="Sharon I."/>
            <person name="Thomas B.C."/>
            <person name="Castelle C.J."/>
            <person name="Morowitz M.J."/>
            <person name="Banfield J.F."/>
        </authorList>
    </citation>
    <scope>NUCLEOTIDE SEQUENCE</scope>
</reference>
<dbReference type="EMBL" id="AZMM01014719">
    <property type="protein sequence ID" value="ETJ30769.1"/>
    <property type="molecule type" value="Genomic_DNA"/>
</dbReference>
<gene>
    <name evidence="1" type="ORF">Q604_UNBC14719G0001</name>
</gene>
<evidence type="ECO:0000313" key="1">
    <source>
        <dbReference type="EMBL" id="ETJ30769.1"/>
    </source>
</evidence>
<protein>
    <submittedName>
        <fullName evidence="1">Cell wall hydrolase/autolysin</fullName>
    </submittedName>
</protein>
<organism evidence="1">
    <name type="scientific">human gut metagenome</name>
    <dbReference type="NCBI Taxonomy" id="408170"/>
    <lineage>
        <taxon>unclassified sequences</taxon>
        <taxon>metagenomes</taxon>
        <taxon>organismal metagenomes</taxon>
    </lineage>
</organism>
<dbReference type="GO" id="GO:0016787">
    <property type="term" value="F:hydrolase activity"/>
    <property type="evidence" value="ECO:0007669"/>
    <property type="project" value="UniProtKB-KW"/>
</dbReference>
<keyword evidence="1" id="KW-0378">Hydrolase</keyword>
<accession>W1XPL0</accession>
<feature type="non-terminal residue" evidence="1">
    <location>
        <position position="73"/>
    </location>
</feature>
<feature type="non-terminal residue" evidence="1">
    <location>
        <position position="1"/>
    </location>
</feature>